<feature type="compositionally biased region" description="Basic and acidic residues" evidence="8">
    <location>
        <begin position="244"/>
        <end position="259"/>
    </location>
</feature>
<dbReference type="InterPro" id="IPR013083">
    <property type="entry name" value="Znf_RING/FYVE/PHD"/>
</dbReference>
<dbReference type="GeneID" id="25364614"/>
<comment type="subcellular location">
    <subcellularLocation>
        <location evidence="1">Nucleus</location>
    </subcellularLocation>
</comment>
<gene>
    <name evidence="10" type="ORF">AUEXF2481DRAFT_32297</name>
</gene>
<accession>A0A074YE53</accession>
<evidence type="ECO:0000256" key="4">
    <source>
        <dbReference type="ARBA" id="ARBA00022771"/>
    </source>
</evidence>
<name>A0A074YE53_AURSE</name>
<dbReference type="SUPFAM" id="SSF57903">
    <property type="entry name" value="FYVE/PHD zinc finger"/>
    <property type="match status" value="1"/>
</dbReference>
<protein>
    <recommendedName>
        <fullName evidence="9">Zinc finger PHD-type domain-containing protein</fullName>
    </recommendedName>
</protein>
<evidence type="ECO:0000256" key="7">
    <source>
        <dbReference type="PIRSR" id="PIRSR628651-51"/>
    </source>
</evidence>
<dbReference type="STRING" id="1043005.A0A074YE53"/>
<keyword evidence="4" id="KW-0863">Zinc-finger</keyword>
<keyword evidence="3 7" id="KW-0479">Metal-binding</keyword>
<evidence type="ECO:0000313" key="10">
    <source>
        <dbReference type="EMBL" id="KEQ92392.1"/>
    </source>
</evidence>
<feature type="compositionally biased region" description="Acidic residues" evidence="8">
    <location>
        <begin position="266"/>
        <end position="281"/>
    </location>
</feature>
<organism evidence="10 11">
    <name type="scientific">Aureobasidium subglaciale (strain EXF-2481)</name>
    <name type="common">Aureobasidium pullulans var. subglaciale</name>
    <dbReference type="NCBI Taxonomy" id="1043005"/>
    <lineage>
        <taxon>Eukaryota</taxon>
        <taxon>Fungi</taxon>
        <taxon>Dikarya</taxon>
        <taxon>Ascomycota</taxon>
        <taxon>Pezizomycotina</taxon>
        <taxon>Dothideomycetes</taxon>
        <taxon>Dothideomycetidae</taxon>
        <taxon>Dothideales</taxon>
        <taxon>Saccotheciaceae</taxon>
        <taxon>Aureobasidium</taxon>
    </lineage>
</organism>
<feature type="binding site" evidence="7">
    <location>
        <position position="291"/>
    </location>
    <ligand>
        <name>Zn(2+)</name>
        <dbReference type="ChEBI" id="CHEBI:29105"/>
        <label>1</label>
    </ligand>
</feature>
<dbReference type="PANTHER" id="PTHR10333">
    <property type="entry name" value="INHIBITOR OF GROWTH PROTEIN"/>
    <property type="match status" value="1"/>
</dbReference>
<evidence type="ECO:0000256" key="5">
    <source>
        <dbReference type="ARBA" id="ARBA00022833"/>
    </source>
</evidence>
<dbReference type="InterPro" id="IPR028651">
    <property type="entry name" value="ING_fam"/>
</dbReference>
<dbReference type="Proteomes" id="UP000030641">
    <property type="component" value="Unassembled WGS sequence"/>
</dbReference>
<feature type="binding site" evidence="7">
    <location>
        <position position="317"/>
    </location>
    <ligand>
        <name>Zn(2+)</name>
        <dbReference type="ChEBI" id="CHEBI:29105"/>
        <label>1</label>
    </ligand>
</feature>
<dbReference type="GO" id="GO:0005634">
    <property type="term" value="C:nucleus"/>
    <property type="evidence" value="ECO:0007669"/>
    <property type="project" value="UniProtKB-SubCell"/>
</dbReference>
<comment type="similarity">
    <text evidence="2">Belongs to the ING family.</text>
</comment>
<keyword evidence="5 7" id="KW-0862">Zinc</keyword>
<dbReference type="HOGENOM" id="CLU_818836_0_0_1"/>
<keyword evidence="11" id="KW-1185">Reference proteome</keyword>
<dbReference type="InParanoid" id="A0A074YE53"/>
<feature type="compositionally biased region" description="Polar residues" evidence="8">
    <location>
        <begin position="219"/>
        <end position="229"/>
    </location>
</feature>
<dbReference type="GO" id="GO:0008270">
    <property type="term" value="F:zinc ion binding"/>
    <property type="evidence" value="ECO:0007669"/>
    <property type="project" value="UniProtKB-KW"/>
</dbReference>
<feature type="binding site" evidence="7">
    <location>
        <position position="289"/>
    </location>
    <ligand>
        <name>Zn(2+)</name>
        <dbReference type="ChEBI" id="CHEBI:29105"/>
        <label>1</label>
    </ligand>
</feature>
<dbReference type="EMBL" id="KL584771">
    <property type="protein sequence ID" value="KEQ92392.1"/>
    <property type="molecule type" value="Genomic_DNA"/>
</dbReference>
<feature type="region of interest" description="Disordered" evidence="8">
    <location>
        <begin position="215"/>
        <end position="282"/>
    </location>
</feature>
<dbReference type="SMART" id="SM00249">
    <property type="entry name" value="PHD"/>
    <property type="match status" value="1"/>
</dbReference>
<feature type="binding site" evidence="7">
    <location>
        <position position="311"/>
    </location>
    <ligand>
        <name>Zn(2+)</name>
        <dbReference type="ChEBI" id="CHEBI:29105"/>
        <label>2</label>
    </ligand>
</feature>
<feature type="binding site" evidence="7">
    <location>
        <position position="335"/>
    </location>
    <ligand>
        <name>Zn(2+)</name>
        <dbReference type="ChEBI" id="CHEBI:29105"/>
        <label>2</label>
    </ligand>
</feature>
<dbReference type="RefSeq" id="XP_013340797.1">
    <property type="nucleotide sequence ID" value="XM_013485343.1"/>
</dbReference>
<dbReference type="InterPro" id="IPR011011">
    <property type="entry name" value="Znf_FYVE_PHD"/>
</dbReference>
<dbReference type="AlphaFoldDB" id="A0A074YE53"/>
<dbReference type="InterPro" id="IPR001965">
    <property type="entry name" value="Znf_PHD"/>
</dbReference>
<feature type="binding site" evidence="7">
    <location>
        <position position="338"/>
    </location>
    <ligand>
        <name>Zn(2+)</name>
        <dbReference type="ChEBI" id="CHEBI:29105"/>
        <label>2</label>
    </ligand>
</feature>
<evidence type="ECO:0000259" key="9">
    <source>
        <dbReference type="SMART" id="SM00249"/>
    </source>
</evidence>
<keyword evidence="6" id="KW-0539">Nucleus</keyword>
<sequence>MSNNYIQSAMETMLLVRHISTHLAAEPNLPGADQLTRGEVDAWIRALDTGIPARVIDLISLPVLESLLYMRDTNIRASRHLRRTRLELPEPVIEHPWIREDVTLAVGPAPWMPGDKFAAKVLGSNTVSAHEHEVVRITTEDDGSAFIMTYYMFHSELNVTQQDDPDVSTIVHGIVGKVNIDANSEDETMVDLSPDTLIDTIMQTVQTELDRIMPEAPELQQTRENSVEPSFTEIEDDTRPTSVVEERSTPEQDDPEKIDGNSPPADVDEDADPEEDTESDDGPERLLWCVCNGFTGRLKMIECENHRDPDCQGKWYHMKCVNLKRSPPDEILWYCPGCRTKLGRGLLSNGLCMIAGQHGHFNLTIRADG</sequence>
<evidence type="ECO:0000256" key="3">
    <source>
        <dbReference type="ARBA" id="ARBA00022723"/>
    </source>
</evidence>
<dbReference type="GO" id="GO:0000785">
    <property type="term" value="C:chromatin"/>
    <property type="evidence" value="ECO:0007669"/>
    <property type="project" value="UniProtKB-ARBA"/>
</dbReference>
<feature type="binding site" evidence="7">
    <location>
        <position position="303"/>
    </location>
    <ligand>
        <name>Zn(2+)</name>
        <dbReference type="ChEBI" id="CHEBI:29105"/>
        <label>2</label>
    </ligand>
</feature>
<evidence type="ECO:0000256" key="6">
    <source>
        <dbReference type="ARBA" id="ARBA00023242"/>
    </source>
</evidence>
<proteinExistence type="inferred from homology"/>
<evidence type="ECO:0000256" key="1">
    <source>
        <dbReference type="ARBA" id="ARBA00004123"/>
    </source>
</evidence>
<dbReference type="Gene3D" id="3.30.40.10">
    <property type="entry name" value="Zinc/RING finger domain, C3HC4 (zinc finger)"/>
    <property type="match status" value="1"/>
</dbReference>
<evidence type="ECO:0000256" key="8">
    <source>
        <dbReference type="SAM" id="MobiDB-lite"/>
    </source>
</evidence>
<feature type="binding site" evidence="7">
    <location>
        <position position="320"/>
    </location>
    <ligand>
        <name>Zn(2+)</name>
        <dbReference type="ChEBI" id="CHEBI:29105"/>
        <label>1</label>
    </ligand>
</feature>
<reference evidence="10 11" key="1">
    <citation type="journal article" date="2014" name="BMC Genomics">
        <title>Genome sequencing of four Aureobasidium pullulans varieties: biotechnological potential, stress tolerance, and description of new species.</title>
        <authorList>
            <person name="Gostin Ar C."/>
            <person name="Ohm R.A."/>
            <person name="Kogej T."/>
            <person name="Sonjak S."/>
            <person name="Turk M."/>
            <person name="Zajc J."/>
            <person name="Zalar P."/>
            <person name="Grube M."/>
            <person name="Sun H."/>
            <person name="Han J."/>
            <person name="Sharma A."/>
            <person name="Chiniquy J."/>
            <person name="Ngan C.Y."/>
            <person name="Lipzen A."/>
            <person name="Barry K."/>
            <person name="Grigoriev I.V."/>
            <person name="Gunde-Cimerman N."/>
        </authorList>
    </citation>
    <scope>NUCLEOTIDE SEQUENCE [LARGE SCALE GENOMIC DNA]</scope>
    <source>
        <strain evidence="10 11">EXF-2481</strain>
    </source>
</reference>
<evidence type="ECO:0000313" key="11">
    <source>
        <dbReference type="Proteomes" id="UP000030641"/>
    </source>
</evidence>
<feature type="domain" description="Zinc finger PHD-type" evidence="9">
    <location>
        <begin position="288"/>
        <end position="339"/>
    </location>
</feature>
<dbReference type="OrthoDB" id="3832161at2759"/>
<evidence type="ECO:0000256" key="2">
    <source>
        <dbReference type="ARBA" id="ARBA00010210"/>
    </source>
</evidence>